<name>A0A8J6EIN5_ELECQ</name>
<dbReference type="Gene3D" id="2.10.60.10">
    <property type="entry name" value="CD59"/>
    <property type="match status" value="1"/>
</dbReference>
<dbReference type="PANTHER" id="PTHR20914">
    <property type="entry name" value="LY6/PLAUR DOMAIN-CONTAINING PROTEIN 8"/>
    <property type="match status" value="1"/>
</dbReference>
<keyword evidence="2" id="KW-0964">Secreted</keyword>
<dbReference type="OrthoDB" id="9907178at2759"/>
<keyword evidence="3" id="KW-0732">Signal</keyword>
<feature type="domain" description="UPAR/Ly6" evidence="4">
    <location>
        <begin position="109"/>
        <end position="184"/>
    </location>
</feature>
<reference evidence="5" key="1">
    <citation type="thesis" date="2020" institute="ProQuest LLC" country="789 East Eisenhower Parkway, Ann Arbor, MI, USA">
        <title>Comparative Genomics and Chromosome Evolution.</title>
        <authorList>
            <person name="Mudd A.B."/>
        </authorList>
    </citation>
    <scope>NUCLEOTIDE SEQUENCE</scope>
    <source>
        <strain evidence="5">HN-11 Male</strain>
        <tissue evidence="5">Kidney and liver</tissue>
    </source>
</reference>
<feature type="signal peptide" evidence="3">
    <location>
        <begin position="1"/>
        <end position="19"/>
    </location>
</feature>
<proteinExistence type="predicted"/>
<evidence type="ECO:0000313" key="6">
    <source>
        <dbReference type="Proteomes" id="UP000770717"/>
    </source>
</evidence>
<gene>
    <name evidence="5" type="ORF">GDO78_019330</name>
</gene>
<accession>A0A8J6EIN5</accession>
<dbReference type="InterPro" id="IPR045860">
    <property type="entry name" value="Snake_toxin-like_sf"/>
</dbReference>
<sequence>MISVLLALCLLHLVAPGYSLKCVECYNMTAHQCSGPTKECDIGICMSGLISFGNFALFGRACAPNEPTCGVSGSITSSGQAVLSTSCCKTDGCTPAELKLPSSNPSKNGVTCQMCDSSSQGQCKIECTGEERNCASVGLSTVGSVGPGLGTNLRGCATDSICKFGNQLFDVGGMVMKLDIVCNSASSVVLQYCFLFLNLGLAMFITKTFLP</sequence>
<dbReference type="Proteomes" id="UP000770717">
    <property type="component" value="Unassembled WGS sequence"/>
</dbReference>
<dbReference type="InterPro" id="IPR016054">
    <property type="entry name" value="LY6_UPA_recep-like"/>
</dbReference>
<evidence type="ECO:0000313" key="5">
    <source>
        <dbReference type="EMBL" id="KAG9469928.1"/>
    </source>
</evidence>
<dbReference type="AlphaFoldDB" id="A0A8J6EIN5"/>
<evidence type="ECO:0000256" key="3">
    <source>
        <dbReference type="SAM" id="SignalP"/>
    </source>
</evidence>
<evidence type="ECO:0000256" key="1">
    <source>
        <dbReference type="ARBA" id="ARBA00004613"/>
    </source>
</evidence>
<comment type="caution">
    <text evidence="5">The sequence shown here is derived from an EMBL/GenBank/DDBJ whole genome shotgun (WGS) entry which is preliminary data.</text>
</comment>
<keyword evidence="6" id="KW-1185">Reference proteome</keyword>
<organism evidence="5 6">
    <name type="scientific">Eleutherodactylus coqui</name>
    <name type="common">Puerto Rican coqui</name>
    <dbReference type="NCBI Taxonomy" id="57060"/>
    <lineage>
        <taxon>Eukaryota</taxon>
        <taxon>Metazoa</taxon>
        <taxon>Chordata</taxon>
        <taxon>Craniata</taxon>
        <taxon>Vertebrata</taxon>
        <taxon>Euteleostomi</taxon>
        <taxon>Amphibia</taxon>
        <taxon>Batrachia</taxon>
        <taxon>Anura</taxon>
        <taxon>Neobatrachia</taxon>
        <taxon>Hyloidea</taxon>
        <taxon>Eleutherodactylidae</taxon>
        <taxon>Eleutherodactylinae</taxon>
        <taxon>Eleutherodactylus</taxon>
        <taxon>Eleutherodactylus</taxon>
    </lineage>
</organism>
<dbReference type="Pfam" id="PF00021">
    <property type="entry name" value="UPAR_LY6"/>
    <property type="match status" value="2"/>
</dbReference>
<evidence type="ECO:0000256" key="2">
    <source>
        <dbReference type="ARBA" id="ARBA00022525"/>
    </source>
</evidence>
<protein>
    <recommendedName>
        <fullName evidence="4">UPAR/Ly6 domain-containing protein</fullName>
    </recommendedName>
</protein>
<dbReference type="PANTHER" id="PTHR20914:SF25">
    <property type="entry name" value="PHOSPHOLIPASE A2 INHIBITOR AND LY6_PLAUR DOMAIN-CONTAINING PROTEIN"/>
    <property type="match status" value="1"/>
</dbReference>
<dbReference type="GO" id="GO:0005576">
    <property type="term" value="C:extracellular region"/>
    <property type="evidence" value="ECO:0007669"/>
    <property type="project" value="UniProtKB-SubCell"/>
</dbReference>
<dbReference type="SUPFAM" id="SSF57302">
    <property type="entry name" value="Snake toxin-like"/>
    <property type="match status" value="1"/>
</dbReference>
<dbReference type="InterPro" id="IPR050918">
    <property type="entry name" value="CNF-like_PLA2_Inhibitor"/>
</dbReference>
<evidence type="ECO:0000259" key="4">
    <source>
        <dbReference type="Pfam" id="PF00021"/>
    </source>
</evidence>
<dbReference type="EMBL" id="WNTK01000396">
    <property type="protein sequence ID" value="KAG9469928.1"/>
    <property type="molecule type" value="Genomic_DNA"/>
</dbReference>
<feature type="chain" id="PRO_5035189196" description="UPAR/Ly6 domain-containing protein" evidence="3">
    <location>
        <begin position="20"/>
        <end position="211"/>
    </location>
</feature>
<comment type="subcellular location">
    <subcellularLocation>
        <location evidence="1">Secreted</location>
    </subcellularLocation>
</comment>
<feature type="domain" description="UPAR/Ly6" evidence="4">
    <location>
        <begin position="19"/>
        <end position="94"/>
    </location>
</feature>